<dbReference type="EMBL" id="JBHRSJ010000022">
    <property type="protein sequence ID" value="MFC2972857.1"/>
    <property type="molecule type" value="Genomic_DNA"/>
</dbReference>
<dbReference type="PIRSF" id="PIRSF000350">
    <property type="entry name" value="Mercury_reductase_MerA"/>
    <property type="match status" value="1"/>
</dbReference>
<name>A0ABV7AU12_9GAMM</name>
<dbReference type="PANTHER" id="PTHR42737">
    <property type="entry name" value="GLUTATHIONE REDUCTASE"/>
    <property type="match status" value="1"/>
</dbReference>
<dbReference type="Gene3D" id="3.30.390.30">
    <property type="match status" value="1"/>
</dbReference>
<dbReference type="Proteomes" id="UP001595457">
    <property type="component" value="Unassembled WGS sequence"/>
</dbReference>
<organism evidence="11 12">
    <name type="scientific">Azotobacter bryophylli</name>
    <dbReference type="NCBI Taxonomy" id="1986537"/>
    <lineage>
        <taxon>Bacteria</taxon>
        <taxon>Pseudomonadati</taxon>
        <taxon>Pseudomonadota</taxon>
        <taxon>Gammaproteobacteria</taxon>
        <taxon>Pseudomonadales</taxon>
        <taxon>Pseudomonadaceae</taxon>
        <taxon>Azotobacter</taxon>
    </lineage>
</organism>
<reference evidence="12" key="1">
    <citation type="journal article" date="2019" name="Int. J. Syst. Evol. Microbiol.">
        <title>The Global Catalogue of Microorganisms (GCM) 10K type strain sequencing project: providing services to taxonomists for standard genome sequencing and annotation.</title>
        <authorList>
            <consortium name="The Broad Institute Genomics Platform"/>
            <consortium name="The Broad Institute Genome Sequencing Center for Infectious Disease"/>
            <person name="Wu L."/>
            <person name="Ma J."/>
        </authorList>
    </citation>
    <scope>NUCLEOTIDE SEQUENCE [LARGE SCALE GENOMIC DNA]</scope>
    <source>
        <strain evidence="12">KCTC 62195</strain>
    </source>
</reference>
<dbReference type="PRINTS" id="PR00411">
    <property type="entry name" value="PNDRDTASEI"/>
</dbReference>
<evidence type="ECO:0000256" key="8">
    <source>
        <dbReference type="RuleBase" id="RU003691"/>
    </source>
</evidence>
<comment type="similarity">
    <text evidence="2 8">Belongs to the class-I pyridine nucleotide-disulfide oxidoreductase family.</text>
</comment>
<dbReference type="Gene3D" id="3.50.50.60">
    <property type="entry name" value="FAD/NAD(P)-binding domain"/>
    <property type="match status" value="2"/>
</dbReference>
<comment type="caution">
    <text evidence="11">The sequence shown here is derived from an EMBL/GenBank/DDBJ whole genome shotgun (WGS) entry which is preliminary data.</text>
</comment>
<evidence type="ECO:0000256" key="7">
    <source>
        <dbReference type="ARBA" id="ARBA00023284"/>
    </source>
</evidence>
<dbReference type="InterPro" id="IPR004099">
    <property type="entry name" value="Pyr_nucl-diS_OxRdtase_dimer"/>
</dbReference>
<evidence type="ECO:0000259" key="10">
    <source>
        <dbReference type="Pfam" id="PF07992"/>
    </source>
</evidence>
<evidence type="ECO:0000313" key="11">
    <source>
        <dbReference type="EMBL" id="MFC2972857.1"/>
    </source>
</evidence>
<dbReference type="NCBIfam" id="NF004776">
    <property type="entry name" value="PRK06116.1"/>
    <property type="match status" value="1"/>
</dbReference>
<dbReference type="Pfam" id="PF02852">
    <property type="entry name" value="Pyr_redox_dim"/>
    <property type="match status" value="1"/>
</dbReference>
<dbReference type="SUPFAM" id="SSF51905">
    <property type="entry name" value="FAD/NAD(P)-binding domain"/>
    <property type="match status" value="1"/>
</dbReference>
<evidence type="ECO:0000256" key="1">
    <source>
        <dbReference type="ARBA" id="ARBA00001974"/>
    </source>
</evidence>
<sequence length="451" mass="48875">MAYDFDLFVIGAGSGGVRAARFAAGYGARVAVAESRYLGGTCVNVGCVPKKLLVYGAHYAEDFEQARGYGWSAGTSFDWATLIANKDREIQRLNGIYRKLLVDSGVTLLEGHARLCDAHSVEVDGQRFSAEHILIATGGWPAVPDIPGREHAITSNEAFYLPQRPNRVLVVGGGYIAVEFASIFHGVGARTSLLYRGDLFLRGFDGAIRAHLRDELTKKGLDLQFNADIARIDKQGDGSLLATLNDGRTLEADCIFYATGRRPMLDGLGLENAGVELDARGYIGVDELYRTSVPSILAIGDVIGRVQLTPVALAEGMAVARRLFKPEEYRPVDYRLIPTAVFSLPNIGTVGLTEEQARAEGHRVKVFESRFRPMKLTMTDSQERSLMKLVVDADSDRVLGCHMIGPDAGEILQGLAVALKAGATKQVFDETLGIHPTAAEEFVTMRTPLAG</sequence>
<dbReference type="InterPro" id="IPR046952">
    <property type="entry name" value="GSHR/TRXR-like"/>
</dbReference>
<dbReference type="GO" id="GO:0004362">
    <property type="term" value="F:glutathione-disulfide reductase (NADPH) activity"/>
    <property type="evidence" value="ECO:0007669"/>
    <property type="project" value="UniProtKB-EC"/>
</dbReference>
<dbReference type="SUPFAM" id="SSF55424">
    <property type="entry name" value="FAD/NAD-linked reductases, dimerisation (C-terminal) domain"/>
    <property type="match status" value="1"/>
</dbReference>
<dbReference type="EC" id="1.8.1.7" evidence="11"/>
<keyword evidence="3 8" id="KW-0285">Flavoprotein</keyword>
<dbReference type="RefSeq" id="WP_377814512.1">
    <property type="nucleotide sequence ID" value="NZ_JBHRSJ010000022.1"/>
</dbReference>
<dbReference type="InterPro" id="IPR016156">
    <property type="entry name" value="FAD/NAD-linked_Rdtase_dimer_sf"/>
</dbReference>
<feature type="domain" description="FAD/NAD(P)-binding" evidence="10">
    <location>
        <begin position="5"/>
        <end position="316"/>
    </location>
</feature>
<dbReference type="PRINTS" id="PR00368">
    <property type="entry name" value="FADPNR"/>
</dbReference>
<protein>
    <submittedName>
        <fullName evidence="11">Glutathione-disulfide reductase</fullName>
        <ecNumber evidence="11">1.8.1.7</ecNumber>
    </submittedName>
</protein>
<feature type="domain" description="Pyridine nucleotide-disulphide oxidoreductase dimerisation" evidence="9">
    <location>
        <begin position="337"/>
        <end position="445"/>
    </location>
</feature>
<proteinExistence type="inferred from homology"/>
<evidence type="ECO:0000313" key="12">
    <source>
        <dbReference type="Proteomes" id="UP001595457"/>
    </source>
</evidence>
<keyword evidence="5 8" id="KW-0560">Oxidoreductase</keyword>
<dbReference type="PROSITE" id="PS00076">
    <property type="entry name" value="PYRIDINE_REDOX_1"/>
    <property type="match status" value="1"/>
</dbReference>
<accession>A0ABV7AU12</accession>
<comment type="cofactor">
    <cofactor evidence="1">
        <name>FAD</name>
        <dbReference type="ChEBI" id="CHEBI:57692"/>
    </cofactor>
</comment>
<evidence type="ECO:0000256" key="6">
    <source>
        <dbReference type="ARBA" id="ARBA00023157"/>
    </source>
</evidence>
<dbReference type="PANTHER" id="PTHR42737:SF2">
    <property type="entry name" value="GLUTATHIONE REDUCTASE"/>
    <property type="match status" value="1"/>
</dbReference>
<dbReference type="InterPro" id="IPR036188">
    <property type="entry name" value="FAD/NAD-bd_sf"/>
</dbReference>
<keyword evidence="6" id="KW-1015">Disulfide bond</keyword>
<keyword evidence="7 8" id="KW-0676">Redox-active center</keyword>
<evidence type="ECO:0000256" key="2">
    <source>
        <dbReference type="ARBA" id="ARBA00007532"/>
    </source>
</evidence>
<evidence type="ECO:0000259" key="9">
    <source>
        <dbReference type="Pfam" id="PF02852"/>
    </source>
</evidence>
<evidence type="ECO:0000256" key="4">
    <source>
        <dbReference type="ARBA" id="ARBA00022827"/>
    </source>
</evidence>
<dbReference type="Pfam" id="PF07992">
    <property type="entry name" value="Pyr_redox_2"/>
    <property type="match status" value="1"/>
</dbReference>
<keyword evidence="12" id="KW-1185">Reference proteome</keyword>
<dbReference type="InterPro" id="IPR012999">
    <property type="entry name" value="Pyr_OxRdtase_I_AS"/>
</dbReference>
<dbReference type="InterPro" id="IPR023753">
    <property type="entry name" value="FAD/NAD-binding_dom"/>
</dbReference>
<gene>
    <name evidence="11" type="primary">gorA</name>
    <name evidence="11" type="ORF">ACFOJE_11615</name>
</gene>
<evidence type="ECO:0000256" key="3">
    <source>
        <dbReference type="ARBA" id="ARBA00022630"/>
    </source>
</evidence>
<dbReference type="InterPro" id="IPR001100">
    <property type="entry name" value="Pyr_nuc-diS_OxRdtase"/>
</dbReference>
<keyword evidence="4 8" id="KW-0274">FAD</keyword>
<evidence type="ECO:0000256" key="5">
    <source>
        <dbReference type="ARBA" id="ARBA00023002"/>
    </source>
</evidence>